<dbReference type="GO" id="GO:0030313">
    <property type="term" value="C:cell envelope"/>
    <property type="evidence" value="ECO:0007669"/>
    <property type="project" value="UniProtKB-SubCell"/>
</dbReference>
<dbReference type="InterPro" id="IPR001320">
    <property type="entry name" value="Iontro_rcpt_C"/>
</dbReference>
<feature type="signal peptide" evidence="6">
    <location>
        <begin position="1"/>
        <end position="22"/>
    </location>
</feature>
<evidence type="ECO:0000313" key="9">
    <source>
        <dbReference type="EMBL" id="RNB87182.1"/>
    </source>
</evidence>
<gene>
    <name evidence="9" type="ORF">EDM56_16005</name>
</gene>
<dbReference type="SMART" id="SM00079">
    <property type="entry name" value="PBPe"/>
    <property type="match status" value="1"/>
</dbReference>
<protein>
    <submittedName>
        <fullName evidence="9">Glutamine ABC transporter substrate-binding protein</fullName>
    </submittedName>
</protein>
<dbReference type="PANTHER" id="PTHR35936">
    <property type="entry name" value="MEMBRANE-BOUND LYTIC MUREIN TRANSGLYCOSYLASE F"/>
    <property type="match status" value="1"/>
</dbReference>
<dbReference type="InterPro" id="IPR018313">
    <property type="entry name" value="SBP_3_CS"/>
</dbReference>
<evidence type="ECO:0000256" key="4">
    <source>
        <dbReference type="RuleBase" id="RU003744"/>
    </source>
</evidence>
<dbReference type="SMART" id="SM00062">
    <property type="entry name" value="PBPb"/>
    <property type="match status" value="1"/>
</dbReference>
<proteinExistence type="inferred from homology"/>
<evidence type="ECO:0000256" key="3">
    <source>
        <dbReference type="ARBA" id="ARBA00022729"/>
    </source>
</evidence>
<dbReference type="SUPFAM" id="SSF53850">
    <property type="entry name" value="Periplasmic binding protein-like II"/>
    <property type="match status" value="1"/>
</dbReference>
<evidence type="ECO:0000256" key="1">
    <source>
        <dbReference type="ARBA" id="ARBA00004196"/>
    </source>
</evidence>
<evidence type="ECO:0000259" key="7">
    <source>
        <dbReference type="SMART" id="SM00062"/>
    </source>
</evidence>
<dbReference type="RefSeq" id="WP_122918881.1">
    <property type="nucleotide sequence ID" value="NZ_RHHQ01000012.1"/>
</dbReference>
<feature type="region of interest" description="Disordered" evidence="5">
    <location>
        <begin position="30"/>
        <end position="51"/>
    </location>
</feature>
<organism evidence="9 10">
    <name type="scientific">Brevibacillus fluminis</name>
    <dbReference type="NCBI Taxonomy" id="511487"/>
    <lineage>
        <taxon>Bacteria</taxon>
        <taxon>Bacillati</taxon>
        <taxon>Bacillota</taxon>
        <taxon>Bacilli</taxon>
        <taxon>Bacillales</taxon>
        <taxon>Paenibacillaceae</taxon>
        <taxon>Brevibacillus</taxon>
    </lineage>
</organism>
<dbReference type="PROSITE" id="PS51257">
    <property type="entry name" value="PROKAR_LIPOPROTEIN"/>
    <property type="match status" value="1"/>
</dbReference>
<sequence>MKIFQKGLLSVCSLLMTGILVAGCGSQPAAQPQPEASATAKQEAPATAAPTDEVLKKIKDTKTLVVGTDATFQPFEFKNSNNEFDGFDIDLIHAVAKELGADKVEFVDTEFKGLIPGLQGKKFDMIASAMYITDERKKTIDFSDPYFPGGLSIMVKKDNNAIAGVDDLKGKKVAVQIGTKSAKFLKEKYPDVQLVEVEKNVEMFLELDSGRVDAVVTGLPAAKVYAKQNDKVKILDKTLTQEEYGYGIRKENAGLIEAVNEALKKVNANGQYKDTVLKWFGND</sequence>
<dbReference type="AlphaFoldDB" id="A0A3M8DGF4"/>
<accession>A0A3M8DGF4</accession>
<evidence type="ECO:0000256" key="6">
    <source>
        <dbReference type="SAM" id="SignalP"/>
    </source>
</evidence>
<dbReference type="GO" id="GO:0016020">
    <property type="term" value="C:membrane"/>
    <property type="evidence" value="ECO:0007669"/>
    <property type="project" value="InterPro"/>
</dbReference>
<comment type="subcellular location">
    <subcellularLocation>
        <location evidence="1">Cell envelope</location>
    </subcellularLocation>
</comment>
<feature type="chain" id="PRO_5038489251" evidence="6">
    <location>
        <begin position="23"/>
        <end position="283"/>
    </location>
</feature>
<dbReference type="EMBL" id="RHHQ01000012">
    <property type="protein sequence ID" value="RNB87182.1"/>
    <property type="molecule type" value="Genomic_DNA"/>
</dbReference>
<evidence type="ECO:0000256" key="5">
    <source>
        <dbReference type="SAM" id="MobiDB-lite"/>
    </source>
</evidence>
<dbReference type="Gene3D" id="3.40.190.10">
    <property type="entry name" value="Periplasmic binding protein-like II"/>
    <property type="match status" value="2"/>
</dbReference>
<dbReference type="Pfam" id="PF00497">
    <property type="entry name" value="SBP_bac_3"/>
    <property type="match status" value="1"/>
</dbReference>
<feature type="domain" description="Ionotropic glutamate receptor C-terminal" evidence="8">
    <location>
        <begin position="63"/>
        <end position="282"/>
    </location>
</feature>
<name>A0A3M8DGF4_9BACL</name>
<evidence type="ECO:0000259" key="8">
    <source>
        <dbReference type="SMART" id="SM00079"/>
    </source>
</evidence>
<keyword evidence="10" id="KW-1185">Reference proteome</keyword>
<comment type="caution">
    <text evidence="9">The sequence shown here is derived from an EMBL/GenBank/DDBJ whole genome shotgun (WGS) entry which is preliminary data.</text>
</comment>
<dbReference type="InterPro" id="IPR001638">
    <property type="entry name" value="Solute-binding_3/MltF_N"/>
</dbReference>
<evidence type="ECO:0000256" key="2">
    <source>
        <dbReference type="ARBA" id="ARBA00010333"/>
    </source>
</evidence>
<dbReference type="Proteomes" id="UP000271031">
    <property type="component" value="Unassembled WGS sequence"/>
</dbReference>
<evidence type="ECO:0000313" key="10">
    <source>
        <dbReference type="Proteomes" id="UP000271031"/>
    </source>
</evidence>
<dbReference type="GO" id="GO:0015276">
    <property type="term" value="F:ligand-gated monoatomic ion channel activity"/>
    <property type="evidence" value="ECO:0007669"/>
    <property type="project" value="InterPro"/>
</dbReference>
<dbReference type="OrthoDB" id="9774451at2"/>
<dbReference type="PANTHER" id="PTHR35936:SF17">
    <property type="entry name" value="ARGININE-BINDING EXTRACELLULAR PROTEIN ARTP"/>
    <property type="match status" value="1"/>
</dbReference>
<reference evidence="9 10" key="1">
    <citation type="submission" date="2018-10" db="EMBL/GenBank/DDBJ databases">
        <title>Phylogenomics of Brevibacillus.</title>
        <authorList>
            <person name="Dunlap C."/>
        </authorList>
    </citation>
    <scope>NUCLEOTIDE SEQUENCE [LARGE SCALE GENOMIC DNA]</scope>
    <source>
        <strain evidence="9 10">JCM 15716</strain>
    </source>
</reference>
<keyword evidence="3 6" id="KW-0732">Signal</keyword>
<comment type="similarity">
    <text evidence="2 4">Belongs to the bacterial solute-binding protein 3 family.</text>
</comment>
<feature type="domain" description="Solute-binding protein family 3/N-terminal" evidence="7">
    <location>
        <begin position="63"/>
        <end position="283"/>
    </location>
</feature>
<dbReference type="PROSITE" id="PS01039">
    <property type="entry name" value="SBP_BACTERIAL_3"/>
    <property type="match status" value="1"/>
</dbReference>